<keyword evidence="2" id="KW-1185">Reference proteome</keyword>
<organism evidence="1 2">
    <name type="scientific">Mesorhizobium denitrificans</name>
    <dbReference type="NCBI Taxonomy" id="2294114"/>
    <lineage>
        <taxon>Bacteria</taxon>
        <taxon>Pseudomonadati</taxon>
        <taxon>Pseudomonadota</taxon>
        <taxon>Alphaproteobacteria</taxon>
        <taxon>Hyphomicrobiales</taxon>
        <taxon>Phyllobacteriaceae</taxon>
        <taxon>Mesorhizobium</taxon>
    </lineage>
</organism>
<dbReference type="EMBL" id="QURN01000003">
    <property type="protein sequence ID" value="RFC68967.1"/>
    <property type="molecule type" value="Genomic_DNA"/>
</dbReference>
<gene>
    <name evidence="1" type="ORF">DY251_04950</name>
</gene>
<evidence type="ECO:0000313" key="1">
    <source>
        <dbReference type="EMBL" id="RFC68967.1"/>
    </source>
</evidence>
<protein>
    <submittedName>
        <fullName evidence="1">Histidine phosphatase family protein</fullName>
    </submittedName>
</protein>
<evidence type="ECO:0000313" key="2">
    <source>
        <dbReference type="Proteomes" id="UP000262379"/>
    </source>
</evidence>
<dbReference type="RefSeq" id="WP_116622735.1">
    <property type="nucleotide sequence ID" value="NZ_QURN01000003.1"/>
</dbReference>
<reference evidence="2" key="1">
    <citation type="submission" date="2018-08" db="EMBL/GenBank/DDBJ databases">
        <authorList>
            <person name="Im W.T."/>
        </authorList>
    </citation>
    <scope>NUCLEOTIDE SEQUENCE [LARGE SCALE GENOMIC DNA]</scope>
    <source>
        <strain evidence="2">LA-28</strain>
    </source>
</reference>
<dbReference type="SUPFAM" id="SSF53254">
    <property type="entry name" value="Phosphoglycerate mutase-like"/>
    <property type="match status" value="1"/>
</dbReference>
<dbReference type="InterPro" id="IPR029033">
    <property type="entry name" value="His_PPase_superfam"/>
</dbReference>
<dbReference type="Gene3D" id="3.40.50.1240">
    <property type="entry name" value="Phosphoglycerate mutase-like"/>
    <property type="match status" value="1"/>
</dbReference>
<dbReference type="AlphaFoldDB" id="A0A371XID9"/>
<dbReference type="Pfam" id="PF00300">
    <property type="entry name" value="His_Phos_1"/>
    <property type="match status" value="1"/>
</dbReference>
<proteinExistence type="predicted"/>
<dbReference type="Proteomes" id="UP000262379">
    <property type="component" value="Unassembled WGS sequence"/>
</dbReference>
<comment type="caution">
    <text evidence="1">The sequence shown here is derived from an EMBL/GenBank/DDBJ whole genome shotgun (WGS) entry which is preliminary data.</text>
</comment>
<sequence length="193" mass="20539">MICQAATAANRNASFPANEPLETKAKAAMQGLKLSYHTKGLQLMSPCIAAGQTAEALSLDCNEDADLRDIDYGDWAGRSISAIASEAPDSLAQWIADPGFAGHGGESIEMLFDRTRSWIDKCANEGSNVIAVTHAAVIRAIVANILGAPLSTFWSIDIAPATVTDIRNDGRRWALRSSGLPLVSGRLQQQAED</sequence>
<name>A0A371XID9_9HYPH</name>
<dbReference type="InterPro" id="IPR013078">
    <property type="entry name" value="His_Pase_superF_clade-1"/>
</dbReference>
<accession>A0A371XID9</accession>